<reference evidence="2" key="1">
    <citation type="submission" date="2022-12" db="EMBL/GenBank/DDBJ databases">
        <authorList>
            <person name="Alioto T."/>
            <person name="Alioto T."/>
            <person name="Gomez Garrido J."/>
        </authorList>
    </citation>
    <scope>NUCLEOTIDE SEQUENCE</scope>
</reference>
<sequence length="64" mass="7536">MDGCDSTSGVSQASIFFKTMSHFLYMQFIRMSIRMSSHRRIIFIHHLMCQIKSYHVELRPRAGL</sequence>
<proteinExistence type="predicted"/>
<organism evidence="2 3">
    <name type="scientific">Podarcis lilfordi</name>
    <name type="common">Lilford's wall lizard</name>
    <dbReference type="NCBI Taxonomy" id="74358"/>
    <lineage>
        <taxon>Eukaryota</taxon>
        <taxon>Metazoa</taxon>
        <taxon>Chordata</taxon>
        <taxon>Craniata</taxon>
        <taxon>Vertebrata</taxon>
        <taxon>Euteleostomi</taxon>
        <taxon>Lepidosauria</taxon>
        <taxon>Squamata</taxon>
        <taxon>Bifurcata</taxon>
        <taxon>Unidentata</taxon>
        <taxon>Episquamata</taxon>
        <taxon>Laterata</taxon>
        <taxon>Lacertibaenia</taxon>
        <taxon>Lacertidae</taxon>
        <taxon>Podarcis</taxon>
    </lineage>
</organism>
<gene>
    <name evidence="2" type="ORF">PODLI_1B015090</name>
</gene>
<evidence type="ECO:0000313" key="3">
    <source>
        <dbReference type="Proteomes" id="UP001178461"/>
    </source>
</evidence>
<dbReference type="EMBL" id="OX395128">
    <property type="protein sequence ID" value="CAI5770956.1"/>
    <property type="molecule type" value="Genomic_DNA"/>
</dbReference>
<accession>A0AA35K4G6</accession>
<dbReference type="AlphaFoldDB" id="A0AA35K4G6"/>
<keyword evidence="1" id="KW-0812">Transmembrane</keyword>
<evidence type="ECO:0000313" key="2">
    <source>
        <dbReference type="EMBL" id="CAI5770956.1"/>
    </source>
</evidence>
<keyword evidence="1" id="KW-0472">Membrane</keyword>
<evidence type="ECO:0000256" key="1">
    <source>
        <dbReference type="SAM" id="Phobius"/>
    </source>
</evidence>
<protein>
    <submittedName>
        <fullName evidence="2">Uncharacterized protein</fullName>
    </submittedName>
</protein>
<keyword evidence="3" id="KW-1185">Reference proteome</keyword>
<dbReference type="Proteomes" id="UP001178461">
    <property type="component" value="Chromosome 3"/>
</dbReference>
<name>A0AA35K4G6_9SAUR</name>
<feature type="transmembrane region" description="Helical" evidence="1">
    <location>
        <begin position="15"/>
        <end position="33"/>
    </location>
</feature>
<keyword evidence="1" id="KW-1133">Transmembrane helix</keyword>